<dbReference type="EMBL" id="CADEPM010000015">
    <property type="protein sequence ID" value="CAB3411670.1"/>
    <property type="molecule type" value="Genomic_DNA"/>
</dbReference>
<keyword evidence="2" id="KW-1185">Reference proteome</keyword>
<comment type="caution">
    <text evidence="1">The sequence shown here is derived from an EMBL/GenBank/DDBJ whole genome shotgun (WGS) entry which is preliminary data.</text>
</comment>
<organism evidence="1 2">
    <name type="scientific">Caenorhabditis bovis</name>
    <dbReference type="NCBI Taxonomy" id="2654633"/>
    <lineage>
        <taxon>Eukaryota</taxon>
        <taxon>Metazoa</taxon>
        <taxon>Ecdysozoa</taxon>
        <taxon>Nematoda</taxon>
        <taxon>Chromadorea</taxon>
        <taxon>Rhabditida</taxon>
        <taxon>Rhabditina</taxon>
        <taxon>Rhabditomorpha</taxon>
        <taxon>Rhabditoidea</taxon>
        <taxon>Rhabditidae</taxon>
        <taxon>Peloderinae</taxon>
        <taxon>Caenorhabditis</taxon>
    </lineage>
</organism>
<proteinExistence type="predicted"/>
<dbReference type="AlphaFoldDB" id="A0A8S1FCF3"/>
<reference evidence="1 2" key="1">
    <citation type="submission" date="2020-04" db="EMBL/GenBank/DDBJ databases">
        <authorList>
            <person name="Laetsch R D."/>
            <person name="Stevens L."/>
            <person name="Kumar S."/>
            <person name="Blaxter L. M."/>
        </authorList>
    </citation>
    <scope>NUCLEOTIDE SEQUENCE [LARGE SCALE GENOMIC DNA]</scope>
</reference>
<name>A0A8S1FCF3_9PELO</name>
<gene>
    <name evidence="1" type="ORF">CBOVIS_LOCUS13045</name>
</gene>
<sequence length="186" mass="21535">MDKIENVKTTTICSTPSNPFVNMSDRSPSPPVNHREMTLAEKRRVHLHFVRLRVNADVDEVRQFLNSVFNGEEESVLIDPLLSKPYFFFSLIIDLDAIIFPAGTTFDFDGVSMLLDIRARNVELTRPFMINAINDVWVEEIHLVGESVVYFSVYLLYLNYPNYIVEEEFMEDLAEIVVHSLENQDE</sequence>
<protein>
    <submittedName>
        <fullName evidence="1">Uncharacterized protein</fullName>
    </submittedName>
</protein>
<evidence type="ECO:0000313" key="1">
    <source>
        <dbReference type="EMBL" id="CAB3411670.1"/>
    </source>
</evidence>
<accession>A0A8S1FCF3</accession>
<evidence type="ECO:0000313" key="2">
    <source>
        <dbReference type="Proteomes" id="UP000494206"/>
    </source>
</evidence>
<dbReference type="Proteomes" id="UP000494206">
    <property type="component" value="Unassembled WGS sequence"/>
</dbReference>